<feature type="compositionally biased region" description="Acidic residues" evidence="1">
    <location>
        <begin position="882"/>
        <end position="891"/>
    </location>
</feature>
<feature type="region of interest" description="Disordered" evidence="1">
    <location>
        <begin position="1447"/>
        <end position="1466"/>
    </location>
</feature>
<feature type="compositionally biased region" description="Acidic residues" evidence="1">
    <location>
        <begin position="823"/>
        <end position="833"/>
    </location>
</feature>
<feature type="compositionally biased region" description="Basic and acidic residues" evidence="1">
    <location>
        <begin position="913"/>
        <end position="932"/>
    </location>
</feature>
<dbReference type="InterPro" id="IPR006640">
    <property type="entry name" value="SprT-like_domain"/>
</dbReference>
<evidence type="ECO:0000313" key="4">
    <source>
        <dbReference type="Proteomes" id="UP001634394"/>
    </source>
</evidence>
<feature type="compositionally biased region" description="Basic and acidic residues" evidence="1">
    <location>
        <begin position="296"/>
        <end position="312"/>
    </location>
</feature>
<feature type="region of interest" description="Disordered" evidence="1">
    <location>
        <begin position="953"/>
        <end position="1029"/>
    </location>
</feature>
<feature type="compositionally biased region" description="Acidic residues" evidence="1">
    <location>
        <begin position="804"/>
        <end position="813"/>
    </location>
</feature>
<feature type="domain" description="SprT-like" evidence="2">
    <location>
        <begin position="1247"/>
        <end position="1406"/>
    </location>
</feature>
<gene>
    <name evidence="3" type="ORF">ACJMK2_032393</name>
</gene>
<evidence type="ECO:0000313" key="3">
    <source>
        <dbReference type="EMBL" id="KAL3880125.1"/>
    </source>
</evidence>
<feature type="compositionally biased region" description="Acidic residues" evidence="1">
    <location>
        <begin position="862"/>
        <end position="871"/>
    </location>
</feature>
<feature type="compositionally biased region" description="Basic and acidic residues" evidence="1">
    <location>
        <begin position="964"/>
        <end position="977"/>
    </location>
</feature>
<feature type="compositionally biased region" description="Polar residues" evidence="1">
    <location>
        <begin position="630"/>
        <end position="645"/>
    </location>
</feature>
<proteinExistence type="predicted"/>
<evidence type="ECO:0000256" key="1">
    <source>
        <dbReference type="SAM" id="MobiDB-lite"/>
    </source>
</evidence>
<feature type="region of interest" description="Disordered" evidence="1">
    <location>
        <begin position="1410"/>
        <end position="1431"/>
    </location>
</feature>
<feature type="compositionally biased region" description="Acidic residues" evidence="1">
    <location>
        <begin position="1017"/>
        <end position="1029"/>
    </location>
</feature>
<dbReference type="SMART" id="SM00731">
    <property type="entry name" value="SprT"/>
    <property type="match status" value="1"/>
</dbReference>
<feature type="compositionally biased region" description="Basic and acidic residues" evidence="1">
    <location>
        <begin position="775"/>
        <end position="784"/>
    </location>
</feature>
<feature type="compositionally biased region" description="Low complexity" evidence="1">
    <location>
        <begin position="1059"/>
        <end position="1072"/>
    </location>
</feature>
<comment type="caution">
    <text evidence="3">The sequence shown here is derived from an EMBL/GenBank/DDBJ whole genome shotgun (WGS) entry which is preliminary data.</text>
</comment>
<feature type="compositionally biased region" description="Low complexity" evidence="1">
    <location>
        <begin position="1410"/>
        <end position="1422"/>
    </location>
</feature>
<reference evidence="3 4" key="1">
    <citation type="submission" date="2024-11" db="EMBL/GenBank/DDBJ databases">
        <title>Chromosome-level genome assembly of the freshwater bivalve Anodonta woodiana.</title>
        <authorList>
            <person name="Chen X."/>
        </authorList>
    </citation>
    <scope>NUCLEOTIDE SEQUENCE [LARGE SCALE GENOMIC DNA]</scope>
    <source>
        <strain evidence="3">MN2024</strain>
        <tissue evidence="3">Gills</tissue>
    </source>
</reference>
<dbReference type="PANTHER" id="PTHR23099:SF0">
    <property type="entry name" value="GERM CELL NUCLEAR ACIDIC PROTEIN"/>
    <property type="match status" value="1"/>
</dbReference>
<feature type="compositionally biased region" description="Polar residues" evidence="1">
    <location>
        <begin position="103"/>
        <end position="113"/>
    </location>
</feature>
<feature type="compositionally biased region" description="Acidic residues" evidence="1">
    <location>
        <begin position="843"/>
        <end position="852"/>
    </location>
</feature>
<feature type="compositionally biased region" description="Acidic residues" evidence="1">
    <location>
        <begin position="785"/>
        <end position="794"/>
    </location>
</feature>
<feature type="region of interest" description="Disordered" evidence="1">
    <location>
        <begin position="53"/>
        <end position="119"/>
    </location>
</feature>
<feature type="compositionally biased region" description="Basic and acidic residues" evidence="1">
    <location>
        <begin position="892"/>
        <end position="904"/>
    </location>
</feature>
<name>A0ABD3X306_SINWO</name>
<accession>A0ABD3X306</accession>
<protein>
    <recommendedName>
        <fullName evidence="2">SprT-like domain-containing protein</fullName>
    </recommendedName>
</protein>
<keyword evidence="4" id="KW-1185">Reference proteome</keyword>
<dbReference type="Pfam" id="PF10263">
    <property type="entry name" value="SprT-like"/>
    <property type="match status" value="1"/>
</dbReference>
<dbReference type="EMBL" id="JBJQND010000004">
    <property type="protein sequence ID" value="KAL3880125.1"/>
    <property type="molecule type" value="Genomic_DNA"/>
</dbReference>
<sequence length="1466" mass="164379">MAAASKPDVDNLFRKIGEKLGWFKYGDLDSAIHSLSKSSKAKSAKSRLCLKKAVKQETDSSKNSNISEKSASTKKIQKAKLILDDSSSQGSNSDDDAHHLPKKSQTNSSSKNIHFSAKASTKKIQKARLTLDDSASDSSYSSDEAGLFSCKTKGDHKNDIVNTDLSNKVLHGKNEVGFSSPRHSKEKEKCSLVIESKLNGQMSEKITKMKLVDDSLKLSEEFIAPQKCKRKMGYRQQFTSDIENGWNNSQFELSPDLQDFGDPLKESTRIHRRSSVTYHRILNISGISSAGSSSMDGHEMSDSVFKSDDTHKQMPRGHCMEGKPVGCDYQKFVPSNGDIVRTLDNITLEEFHTVNETKDKQTGIQLQESIIQDTVNETKDKQTGIQLQESIIQETVHEKSKDLHFVTVEDSLLEEHTPLSCLRSSTHIIQSRSSSKLCLSGMQAIPDSESEGDDNKGNFLFREHINKHGRQLLFDKNNSMHEKSVNITGNNNSLSVSQDHKTPDKLLPEIGISVDNTCWGENASWYEVADVSIQCNILCKSSNTIENFKGIENCHASSQLNESHIGDDNVGNNTNSPKDNSVDVANVDVNDEDESIYEVVDVSIQTDNPTVIDKSYYHERESDDDDSSVKLLNNNSTTINSGNDSNRSAILLETGLSSDISAMSLDSPSMFCTFIGTPDKKLKQTSSLNITKKPQNVLQTITTSNQLQKDRHQNYKRKKTQADETIYFDAVSDNDQVELPSIEDGLQEDGLDLEDVERKKISYDWSEEGDLDLEDRERKKIGDRTEEDGSDLEDGERKKISYDWSEEGDSDLEDRERKKIDDRTEEDGLDLEDGERKKISYDWLEEGDSDLEDRERKKIDDRTEEDGSDLEDGVRKKINYDGTEEGDSDLEDRERKKIDDRTEENGLDLEDGEREKIDTNRAEEGESDFEDGKRKKIDIDVLEENSSALKKNSCRGVVIQPSTDENKNNWRARRDYDSESSDDGLEAFFQKMRTPLQSKGGNSGRKKSRNSLKNFIVDDDEEISSMSDEEDELFYISVNRALDTPLTERIKSKKTSYPSTTFDGSDGDFSSSVYPKSVTKHKRENVTKASKSTTRQKKTNFSSSSNDSSLDTDDSKHPKSTVKSNFNSSDIEYSDENFTEDSFNKLKENNTAESNSSSIPDAVLKSRVINTFVTPKSKVPKSAGVNNFKTPSLLTPKAASCKDLTAKKTSAAGGTLNFLQSLSNDADDYMRHSDAVRFITAFKKYKEELSSKLLRLFNETVFDGQLPSDLPVIWNKRLLRTAGYCAYKYSASNSEAKRSARIELSTKVCDSAERVRDTLIHEMCHAAVWLLNGAKDGHGPYWKYWAKKANMAHPEIPVVARCHNYSISTKYIYRCTKCGYSVGRHSKSLDTEKKVCGYCHGNFELLSNKSTTSTPSVSGGTPAPQKISSKNEEEIITKRHKSLLMGSSKCSPAHQKYKPDFSISTD</sequence>
<feature type="region of interest" description="Disordered" evidence="1">
    <location>
        <begin position="774"/>
        <end position="932"/>
    </location>
</feature>
<feature type="region of interest" description="Disordered" evidence="1">
    <location>
        <begin position="1051"/>
        <end position="1128"/>
    </location>
</feature>
<feature type="region of interest" description="Disordered" evidence="1">
    <location>
        <begin position="290"/>
        <end position="314"/>
    </location>
</feature>
<feature type="compositionally biased region" description="Polar residues" evidence="1">
    <location>
        <begin position="61"/>
        <end position="74"/>
    </location>
</feature>
<dbReference type="Proteomes" id="UP001634394">
    <property type="component" value="Unassembled WGS sequence"/>
</dbReference>
<organism evidence="3 4">
    <name type="scientific">Sinanodonta woodiana</name>
    <name type="common">Chinese pond mussel</name>
    <name type="synonym">Anodonta woodiana</name>
    <dbReference type="NCBI Taxonomy" id="1069815"/>
    <lineage>
        <taxon>Eukaryota</taxon>
        <taxon>Metazoa</taxon>
        <taxon>Spiralia</taxon>
        <taxon>Lophotrochozoa</taxon>
        <taxon>Mollusca</taxon>
        <taxon>Bivalvia</taxon>
        <taxon>Autobranchia</taxon>
        <taxon>Heteroconchia</taxon>
        <taxon>Palaeoheterodonta</taxon>
        <taxon>Unionida</taxon>
        <taxon>Unionoidea</taxon>
        <taxon>Unionidae</taxon>
        <taxon>Unioninae</taxon>
        <taxon>Sinanodonta</taxon>
    </lineage>
</organism>
<feature type="region of interest" description="Disordered" evidence="1">
    <location>
        <begin position="619"/>
        <end position="645"/>
    </location>
</feature>
<dbReference type="PANTHER" id="PTHR23099">
    <property type="entry name" value="TRANSCRIPTIONAL REGULATOR"/>
    <property type="match status" value="1"/>
</dbReference>
<evidence type="ECO:0000259" key="2">
    <source>
        <dbReference type="SMART" id="SM00731"/>
    </source>
</evidence>
<dbReference type="GO" id="GO:0006974">
    <property type="term" value="P:DNA damage response"/>
    <property type="evidence" value="ECO:0007669"/>
    <property type="project" value="UniProtKB-ARBA"/>
</dbReference>